<feature type="repeat" description="WD" evidence="3">
    <location>
        <begin position="1542"/>
        <end position="1575"/>
    </location>
</feature>
<feature type="region of interest" description="Disordered" evidence="5">
    <location>
        <begin position="1732"/>
        <end position="1761"/>
    </location>
</feature>
<dbReference type="Gene3D" id="2.60.120.10">
    <property type="entry name" value="Jelly Rolls"/>
    <property type="match status" value="1"/>
</dbReference>
<dbReference type="InterPro" id="IPR024977">
    <property type="entry name" value="Apc4-like_WD40_dom"/>
</dbReference>
<dbReference type="Pfam" id="PF01734">
    <property type="entry name" value="Patatin"/>
    <property type="match status" value="1"/>
</dbReference>
<dbReference type="CDD" id="cd00038">
    <property type="entry name" value="CAP_ED"/>
    <property type="match status" value="1"/>
</dbReference>
<dbReference type="SMART" id="SM00320">
    <property type="entry name" value="WD40"/>
    <property type="match status" value="9"/>
</dbReference>
<dbReference type="PROSITE" id="PS50294">
    <property type="entry name" value="WD_REPEATS_REGION"/>
    <property type="match status" value="1"/>
</dbReference>
<dbReference type="Pfam" id="PF00400">
    <property type="entry name" value="WD40"/>
    <property type="match status" value="5"/>
</dbReference>
<feature type="repeat" description="WD" evidence="3">
    <location>
        <begin position="1073"/>
        <end position="1105"/>
    </location>
</feature>
<organism evidence="8 9">
    <name type="scientific">Hyalangium rubrum</name>
    <dbReference type="NCBI Taxonomy" id="3103134"/>
    <lineage>
        <taxon>Bacteria</taxon>
        <taxon>Pseudomonadati</taxon>
        <taxon>Myxococcota</taxon>
        <taxon>Myxococcia</taxon>
        <taxon>Myxococcales</taxon>
        <taxon>Cystobacterineae</taxon>
        <taxon>Archangiaceae</taxon>
        <taxon>Hyalangium</taxon>
    </lineage>
</organism>
<feature type="short sequence motif" description="GXGXXG" evidence="4">
    <location>
        <begin position="555"/>
        <end position="560"/>
    </location>
</feature>
<gene>
    <name evidence="8" type="ORF">SYV04_27395</name>
</gene>
<dbReference type="Gene3D" id="2.130.10.10">
    <property type="entry name" value="YVTN repeat-like/Quinoprotein amine dehydrogenase"/>
    <property type="match status" value="5"/>
</dbReference>
<evidence type="ECO:0000256" key="3">
    <source>
        <dbReference type="PROSITE-ProRule" id="PRU00221"/>
    </source>
</evidence>
<comment type="caution">
    <text evidence="8">The sequence shown here is derived from an EMBL/GenBank/DDBJ whole genome shotgun (WGS) entry which is preliminary data.</text>
</comment>
<dbReference type="InterPro" id="IPR016035">
    <property type="entry name" value="Acyl_Trfase/lysoPLipase"/>
</dbReference>
<dbReference type="InterPro" id="IPR000595">
    <property type="entry name" value="cNMP-bd_dom"/>
</dbReference>
<feature type="domain" description="Cyclic nucleotide-binding" evidence="6">
    <location>
        <begin position="156"/>
        <end position="256"/>
    </location>
</feature>
<dbReference type="InterPro" id="IPR018490">
    <property type="entry name" value="cNMP-bd_dom_sf"/>
</dbReference>
<sequence>MAGLDVQGRMELLRASPALAGFLREPESESILRALAKRLRPSPLEANTSLTALPPALRFIVSGRVRVARYGRLLPGNSQHLGEGSVHGLQHVATWLEPGASHRSLAATTVTPTDFLELRQEDFEHVPRPLFEWLLRVAQAQEVAEELVRALGQEPRFANVSEQALFRLAESASLVSEDTRTLLSRGSIPGDFHVLLAGTCRILRSGECIALLKAPACIGHKQFLLKQPMAGDAVLEGSQADRPRVLRIDGASFSRLRGQDPGFQRALLRGNPELSPKPTPPATHQVLVLDSHEPFPLRRLGDLLAERLAVHLQEHVHVLRAVKGNSPQEPPHFRQPPGAVNGWVAESARRVPAPDDSVPFLPRPDDFTWVPLEHGPAGRINVTLVDLSDLEPPARSRMLQRLARELEPYPDEPLRLIYVSSRPNGYPRADSLPERARLVPTGVLSPTLPVGIQPTLRQAFTEKPLAERLSTLRKALTGARDLASAMGSHLRDMLKPAEPEATWPLGTVRVRFPSPWRLGDVPPSVSFSEEPALRETFDRWARAVTDRRVGLALGGGGAFGYVHLALLERLMEPPRTGATPGTPEEAESLRVPVDMISGSSFGTVVGAFYCVAGKQGLELMKNEWPMLAAAVPFGVVTSVGIQWILDAILGPVKLEQLEVPLFPVVVDADAGVEWDVRQGTVGYGIRASGSFPPAMGPLISLNRRLLDGGFVANVPVNVLRTEGAGLLIASNPIPRVAPRNRTFPRLRLLGALWRQVNPLLRVEDSYRMLTLIGRVAGESQSRAEGMVVYRPKYNSGSLVGMNKGARVSEEAEQSLELGQAILEARALWRSRLNNPVSRIRWDAPSSPVVLNEPVLFDGAHLDPVSQRTLLAELVDFLQHRKSISAFTIVATGLTRHEADARARALRDYLIESCVPQPPEQVKSRGEVLAQQPGPGSRVTLEVESGQVASGYAMRMEESWREQKELARRALADAQARRLHLASERQGRTGDPDLARLLALEAVRLDRSAETDRALRAVLDRRGTLLRHFQAEVSALCLSWSPDGQQLVVGYKDGALRLWDVAREEPLWDGMGHEGGTDVATNTVAWAPSGQVLASTGNDSQLVLWSPTPEGLVPRQSEYVNTWNHWGLAFSPSGGHLLAPFAASEFGKRYAAVLQLSRRGTLSALPGENLPEFSIESAAWAPDTRSPRFATVDKDSGKVAVWSVSKAGVERHQEFSFPGARRLAWKPDGEALVVGGAGGACILRPGTRTEPLRLDTHGLEVERVEWSSDGKRVLATISEGGTLYVWDASGALLTVIRVETEGLLQEVRCHPTRPEVALTWGGEAACVWDVSTGRQLAWLGGHTGKINEARWSTEGARVATASHDGSVRIWEPFGGGPERYPWSAVEEQRTPVGSRKRFHWPSEGLALPLDAGESGRVWVSSPTPGGERIVPVRSPRDGRLVLKPWRRGKPLPAGALPEWTDAISLHWSPDGSQVALREPECISLWDATTWKLRAEYAPSGLGATRVAWDRSGKRLAIGRFVAGWSAVMLWEPAREPEPVPLEGAQESDGVWDLAWSPDGRQLATACNDSYVRVYSVPRRGASANLVLSIHHWFAPYRVAWNPRGDLLACGDESGAVEIWNIEGRDLVASPQLRRKRIRHLVWSPNGAHLFSADMNGRALLWGRNEEDAWVTAAVLDTEPARLHWAAFSEDGAWVLAMEHDGRVRLHPVDLDTLAGRVAERPGRKELTPAERAQYLGGGASAPSPAAASAFSATRRRRGSSRP</sequence>
<feature type="compositionally biased region" description="Basic residues" evidence="5">
    <location>
        <begin position="1752"/>
        <end position="1761"/>
    </location>
</feature>
<evidence type="ECO:0000256" key="5">
    <source>
        <dbReference type="SAM" id="MobiDB-lite"/>
    </source>
</evidence>
<keyword evidence="9" id="KW-1185">Reference proteome</keyword>
<dbReference type="PANTHER" id="PTHR19879:SF9">
    <property type="entry name" value="TRANSCRIPTION INITIATION FACTOR TFIID SUBUNIT 5"/>
    <property type="match status" value="1"/>
</dbReference>
<dbReference type="InterPro" id="IPR011047">
    <property type="entry name" value="Quinoprotein_ADH-like_sf"/>
</dbReference>
<name>A0ABU5H9J0_9BACT</name>
<keyword evidence="2 4" id="KW-0443">Lipid metabolism</keyword>
<feature type="compositionally biased region" description="Low complexity" evidence="5">
    <location>
        <begin position="1739"/>
        <end position="1751"/>
    </location>
</feature>
<keyword evidence="4" id="KW-0442">Lipid degradation</keyword>
<dbReference type="PANTHER" id="PTHR19879">
    <property type="entry name" value="TRANSCRIPTION INITIATION FACTOR TFIID"/>
    <property type="match status" value="1"/>
</dbReference>
<feature type="active site" description="Proton acceptor" evidence="4">
    <location>
        <position position="707"/>
    </location>
</feature>
<feature type="repeat" description="WD" evidence="3">
    <location>
        <begin position="1253"/>
        <end position="1286"/>
    </location>
</feature>
<proteinExistence type="inferred from homology"/>
<dbReference type="SUPFAM" id="SSF50998">
    <property type="entry name" value="Quinoprotein alcohol dehydrogenase-like"/>
    <property type="match status" value="1"/>
</dbReference>
<dbReference type="InterPro" id="IPR015943">
    <property type="entry name" value="WD40/YVTN_repeat-like_dom_sf"/>
</dbReference>
<dbReference type="SUPFAM" id="SSF52151">
    <property type="entry name" value="FabD/lysophospholipase-like"/>
    <property type="match status" value="1"/>
</dbReference>
<evidence type="ECO:0000313" key="9">
    <source>
        <dbReference type="Proteomes" id="UP001291309"/>
    </source>
</evidence>
<keyword evidence="3" id="KW-0853">WD repeat</keyword>
<dbReference type="EMBL" id="JAXIVS010000010">
    <property type="protein sequence ID" value="MDY7230151.1"/>
    <property type="molecule type" value="Genomic_DNA"/>
</dbReference>
<feature type="short sequence motif" description="GXSXG" evidence="4">
    <location>
        <begin position="598"/>
        <end position="602"/>
    </location>
</feature>
<evidence type="ECO:0000259" key="7">
    <source>
        <dbReference type="PROSITE" id="PS51635"/>
    </source>
</evidence>
<feature type="repeat" description="WD" evidence="3">
    <location>
        <begin position="1338"/>
        <end position="1370"/>
    </location>
</feature>
<feature type="repeat" description="WD" evidence="3">
    <location>
        <begin position="1037"/>
        <end position="1068"/>
    </location>
</feature>
<dbReference type="PROSITE" id="PS50082">
    <property type="entry name" value="WD_REPEATS_2"/>
    <property type="match status" value="6"/>
</dbReference>
<evidence type="ECO:0000313" key="8">
    <source>
        <dbReference type="EMBL" id="MDY7230151.1"/>
    </source>
</evidence>
<feature type="domain" description="PNPLA" evidence="7">
    <location>
        <begin position="551"/>
        <end position="720"/>
    </location>
</feature>
<dbReference type="SUPFAM" id="SSF82171">
    <property type="entry name" value="DPP6 N-terminal domain-like"/>
    <property type="match status" value="1"/>
</dbReference>
<feature type="active site" description="Nucleophile" evidence="4">
    <location>
        <position position="600"/>
    </location>
</feature>
<reference evidence="8 9" key="1">
    <citation type="submission" date="2023-12" db="EMBL/GenBank/DDBJ databases">
        <title>the genome sequence of Hyalangium sp. s54d21.</title>
        <authorList>
            <person name="Zhang X."/>
        </authorList>
    </citation>
    <scope>NUCLEOTIDE SEQUENCE [LARGE SCALE GENOMIC DNA]</scope>
    <source>
        <strain evidence="9">s54d21</strain>
    </source>
</reference>
<evidence type="ECO:0000256" key="1">
    <source>
        <dbReference type="ARBA" id="ARBA00006636"/>
    </source>
</evidence>
<dbReference type="InterPro" id="IPR002641">
    <property type="entry name" value="PNPLA_dom"/>
</dbReference>
<dbReference type="Gene3D" id="3.40.1090.10">
    <property type="entry name" value="Cytosolic phospholipase A2 catalytic domain"/>
    <property type="match status" value="1"/>
</dbReference>
<dbReference type="Pfam" id="PF12894">
    <property type="entry name" value="ANAPC4_WD40"/>
    <property type="match status" value="1"/>
</dbReference>
<comment type="similarity">
    <text evidence="1">Belongs to the NTE family.</text>
</comment>
<feature type="short sequence motif" description="DGA/G" evidence="4">
    <location>
        <begin position="707"/>
        <end position="709"/>
    </location>
</feature>
<dbReference type="Proteomes" id="UP001291309">
    <property type="component" value="Unassembled WGS sequence"/>
</dbReference>
<protein>
    <submittedName>
        <fullName evidence="8">Patatin-like phospholipase family protein</fullName>
    </submittedName>
</protein>
<dbReference type="InterPro" id="IPR014710">
    <property type="entry name" value="RmlC-like_jellyroll"/>
</dbReference>
<accession>A0ABU5H9J0</accession>
<dbReference type="PROSITE" id="PS50042">
    <property type="entry name" value="CNMP_BINDING_3"/>
    <property type="match status" value="1"/>
</dbReference>
<dbReference type="RefSeq" id="WP_321548873.1">
    <property type="nucleotide sequence ID" value="NZ_JAXIVS010000010.1"/>
</dbReference>
<evidence type="ECO:0000256" key="4">
    <source>
        <dbReference type="PROSITE-ProRule" id="PRU01161"/>
    </source>
</evidence>
<evidence type="ECO:0000259" key="6">
    <source>
        <dbReference type="PROSITE" id="PS50042"/>
    </source>
</evidence>
<evidence type="ECO:0000256" key="2">
    <source>
        <dbReference type="ARBA" id="ARBA00023098"/>
    </source>
</evidence>
<dbReference type="SUPFAM" id="SSF51206">
    <property type="entry name" value="cAMP-binding domain-like"/>
    <property type="match status" value="2"/>
</dbReference>
<feature type="repeat" description="WD" evidence="3">
    <location>
        <begin position="1597"/>
        <end position="1628"/>
    </location>
</feature>
<dbReference type="PROSITE" id="PS51635">
    <property type="entry name" value="PNPLA"/>
    <property type="match status" value="1"/>
</dbReference>
<keyword evidence="4" id="KW-0378">Hydrolase</keyword>
<dbReference type="InterPro" id="IPR001680">
    <property type="entry name" value="WD40_rpt"/>
</dbReference>